<proteinExistence type="predicted"/>
<dbReference type="AlphaFoldDB" id="A0A1G2HTK3"/>
<protein>
    <recommendedName>
        <fullName evidence="1">Transcription factor zinc-finger domain-containing protein</fullName>
    </recommendedName>
</protein>
<comment type="caution">
    <text evidence="2">The sequence shown here is derived from an EMBL/GenBank/DDBJ whole genome shotgun (WGS) entry which is preliminary data.</text>
</comment>
<gene>
    <name evidence="2" type="ORF">A2822_03435</name>
</gene>
<reference evidence="2 3" key="1">
    <citation type="journal article" date="2016" name="Nat. Commun.">
        <title>Thousands of microbial genomes shed light on interconnected biogeochemical processes in an aquifer system.</title>
        <authorList>
            <person name="Anantharaman K."/>
            <person name="Brown C.T."/>
            <person name="Hug L.A."/>
            <person name="Sharon I."/>
            <person name="Castelle C.J."/>
            <person name="Probst A.J."/>
            <person name="Thomas B.C."/>
            <person name="Singh A."/>
            <person name="Wilkins M.J."/>
            <person name="Karaoz U."/>
            <person name="Brodie E.L."/>
            <person name="Williams K.H."/>
            <person name="Hubbard S.S."/>
            <person name="Banfield J.F."/>
        </authorList>
    </citation>
    <scope>NUCLEOTIDE SEQUENCE [LARGE SCALE GENOMIC DNA]</scope>
</reference>
<dbReference type="EMBL" id="MHOP01000020">
    <property type="protein sequence ID" value="OGZ65561.1"/>
    <property type="molecule type" value="Genomic_DNA"/>
</dbReference>
<dbReference type="Proteomes" id="UP000178774">
    <property type="component" value="Unassembled WGS sequence"/>
</dbReference>
<dbReference type="InterPro" id="IPR027392">
    <property type="entry name" value="TF_Znf"/>
</dbReference>
<evidence type="ECO:0000313" key="2">
    <source>
        <dbReference type="EMBL" id="OGZ65561.1"/>
    </source>
</evidence>
<evidence type="ECO:0000313" key="3">
    <source>
        <dbReference type="Proteomes" id="UP000178774"/>
    </source>
</evidence>
<organism evidence="2 3">
    <name type="scientific">Candidatus Staskawiczbacteria bacterium RIFCSPHIGHO2_01_FULL_41_41</name>
    <dbReference type="NCBI Taxonomy" id="1802203"/>
    <lineage>
        <taxon>Bacteria</taxon>
        <taxon>Candidatus Staskawicziibacteriota</taxon>
    </lineage>
</organism>
<feature type="domain" description="Transcription factor zinc-finger" evidence="1">
    <location>
        <begin position="2"/>
        <end position="42"/>
    </location>
</feature>
<feature type="domain" description="Transcription factor zinc-finger" evidence="1">
    <location>
        <begin position="70"/>
        <end position="110"/>
    </location>
</feature>
<evidence type="ECO:0000259" key="1">
    <source>
        <dbReference type="Pfam" id="PF13453"/>
    </source>
</evidence>
<dbReference type="Pfam" id="PF13453">
    <property type="entry name" value="Zn_ribbon_TFIIB"/>
    <property type="match status" value="2"/>
</dbReference>
<name>A0A1G2HTK3_9BACT</name>
<sequence>MNCPNNHKGEMEKVLFHNVEVDYCPECLGAWFDHEELAHAKNDKDAQLNWLDFDIWRDKAKFTMSPKDRRCPACRIAFVEVAYDNSSVKIDFCKHCRGIWLDRGEFKQIMVYLKKKADYEILHKYTKNLIIQLWEVFKGPEKFREELGDFFMLLKLLNYKFVTQHPHLEALIEGLPK</sequence>
<accession>A0A1G2HTK3</accession>